<dbReference type="InParanoid" id="K1VA90"/>
<keyword evidence="4" id="KW-1185">Reference proteome</keyword>
<feature type="compositionally biased region" description="Low complexity" evidence="1">
    <location>
        <begin position="128"/>
        <end position="138"/>
    </location>
</feature>
<dbReference type="PANTHER" id="PTHR36819:SF1">
    <property type="entry name" value="REGULATOR OF PHOSPHOLIPASE D SRF1"/>
    <property type="match status" value="1"/>
</dbReference>
<dbReference type="PANTHER" id="PTHR36819">
    <property type="entry name" value="REGULATOR OF PHOSPHOLIPASE D SRF1"/>
    <property type="match status" value="1"/>
</dbReference>
<dbReference type="AlphaFoldDB" id="K1VA90"/>
<evidence type="ECO:0000313" key="3">
    <source>
        <dbReference type="EMBL" id="EKD00940.1"/>
    </source>
</evidence>
<feature type="compositionally biased region" description="Polar residues" evidence="1">
    <location>
        <begin position="484"/>
        <end position="503"/>
    </location>
</feature>
<evidence type="ECO:0000256" key="2">
    <source>
        <dbReference type="SAM" id="Phobius"/>
    </source>
</evidence>
<protein>
    <submittedName>
        <fullName evidence="3">Uncharacterized protein</fullName>
    </submittedName>
</protein>
<feature type="compositionally biased region" description="Polar residues" evidence="1">
    <location>
        <begin position="66"/>
        <end position="79"/>
    </location>
</feature>
<dbReference type="eggNOG" id="ENOG502QPXG">
    <property type="taxonomic scope" value="Eukaryota"/>
</dbReference>
<dbReference type="OrthoDB" id="1436450at2759"/>
<dbReference type="GO" id="GO:0000324">
    <property type="term" value="C:fungal-type vacuole"/>
    <property type="evidence" value="ECO:0007669"/>
    <property type="project" value="TreeGrafter"/>
</dbReference>
<feature type="transmembrane region" description="Helical" evidence="2">
    <location>
        <begin position="651"/>
        <end position="673"/>
    </location>
</feature>
<feature type="compositionally biased region" description="Basic and acidic residues" evidence="1">
    <location>
        <begin position="514"/>
        <end position="526"/>
    </location>
</feature>
<dbReference type="InterPro" id="IPR037737">
    <property type="entry name" value="Srf1"/>
</dbReference>
<feature type="compositionally biased region" description="Polar residues" evidence="1">
    <location>
        <begin position="249"/>
        <end position="258"/>
    </location>
</feature>
<keyword evidence="2" id="KW-1133">Transmembrane helix</keyword>
<keyword evidence="2" id="KW-0812">Transmembrane</keyword>
<dbReference type="Proteomes" id="UP000006757">
    <property type="component" value="Unassembled WGS sequence"/>
</dbReference>
<feature type="compositionally biased region" description="Basic residues" evidence="1">
    <location>
        <begin position="113"/>
        <end position="125"/>
    </location>
</feature>
<dbReference type="HOGENOM" id="CLU_016744_0_0_1"/>
<name>K1VA90_TRIAC</name>
<feature type="transmembrane region" description="Helical" evidence="2">
    <location>
        <begin position="685"/>
        <end position="705"/>
    </location>
</feature>
<sequence length="923" mass="102557">MYPNNNNFYDPPSDPNAGPSNLDDRDLQPGRNRSKTLTTIHSAVSQATLTNNNSTPPTPNPANDTGLSQASLATAPQRSTQRKVRTVPPSAINDPPTPPLASGPTFDDSVLRPPRRPKRVRRYRHYLSDSGSSSCASDESSDDDDEPPWWTFTQRGMNRLRSVAHPSRSGTGAHDASEIVTEPESSREGGYIDWRHRRKKDRGSGTPPTRQNSGGHTPKSSAARLFDARHFRTARSSRNQSVDIGGGHSTDTGRNKSTPMLDRIDTNLAPKVTRSNSAPISPRSKSPKAKADGPYTADGRPLVRTSSPEGLERLSSDLTDSLPVSPLAKRPRVKRFLTAPIRRHSLDGADNYTDSEATMLASPRLRARQRLFGLNSSMSGRVPEEGIETPPSANSASRMRRLNAQHLRIRIPPEMKQHLKHGFHAGSWQDALRYGTLDSDDMHDNYFDAGHYHRNSDPIAGLGKEPKMRAASLDGHTSALHSGVTPTPVSTRSSNGRTMSLNGHSFLPTPEAAQEAREQRKKERDERKRRKKYKRYQPQTLPPPTPGGPMNLMVPGEKKALGRENWGTANNGLPPPDPETNPFDRLNAFDRIDEETRSFTSPNNAILEKQSPRSWAPWWFGCCRRRRAHAPVDDLDWRTKMRRMLFLDARITIYIRLVNLGMAATLLGLAITIRLMLISLNIDGVIGPSTTLIIAYACLTIVHALMAIYKEYFGRPIGLWGLRSKMLWVCLDLLFIALWSSATTLAINDYINTPLDCTPMTPWWTSGSDYYNYQYSYHPQRLAATTGTGQAHLRAPDWLLYGVDSLPPALLREHDSLPVQDLRDGPPHSHPDQEHQHRQQQQQVSRMGEAYQPVSPSSHPSALRGSPALQSTLFPVPTLPFCVPTRPAVSVQSTAPSDQQSLFSPQLPRFPRSPRSAPSHADQ</sequence>
<organism evidence="3 4">
    <name type="scientific">Trichosporon asahii var. asahii (strain CBS 8904)</name>
    <name type="common">Yeast</name>
    <dbReference type="NCBI Taxonomy" id="1220162"/>
    <lineage>
        <taxon>Eukaryota</taxon>
        <taxon>Fungi</taxon>
        <taxon>Dikarya</taxon>
        <taxon>Basidiomycota</taxon>
        <taxon>Agaricomycotina</taxon>
        <taxon>Tremellomycetes</taxon>
        <taxon>Trichosporonales</taxon>
        <taxon>Trichosporonaceae</taxon>
        <taxon>Trichosporon</taxon>
    </lineage>
</organism>
<feature type="region of interest" description="Disordered" evidence="1">
    <location>
        <begin position="377"/>
        <end position="397"/>
    </location>
</feature>
<evidence type="ECO:0000313" key="4">
    <source>
        <dbReference type="Proteomes" id="UP000006757"/>
    </source>
</evidence>
<feature type="compositionally biased region" description="Polar residues" evidence="1">
    <location>
        <begin position="206"/>
        <end position="220"/>
    </location>
</feature>
<feature type="region of interest" description="Disordered" evidence="1">
    <location>
        <begin position="890"/>
        <end position="923"/>
    </location>
</feature>
<feature type="compositionally biased region" description="Polar residues" evidence="1">
    <location>
        <begin position="890"/>
        <end position="904"/>
    </location>
</feature>
<feature type="region of interest" description="Disordered" evidence="1">
    <location>
        <begin position="1"/>
        <end position="317"/>
    </location>
</feature>
<dbReference type="GO" id="GO:0071944">
    <property type="term" value="C:cell periphery"/>
    <property type="evidence" value="ECO:0007669"/>
    <property type="project" value="TreeGrafter"/>
</dbReference>
<evidence type="ECO:0000256" key="1">
    <source>
        <dbReference type="SAM" id="MobiDB-lite"/>
    </source>
</evidence>
<feature type="region of interest" description="Disordered" evidence="1">
    <location>
        <begin position="477"/>
        <end position="551"/>
    </location>
</feature>
<gene>
    <name evidence="3" type="ORF">A1Q2_04813</name>
</gene>
<feature type="compositionally biased region" description="Low complexity" evidence="1">
    <location>
        <begin position="909"/>
        <end position="923"/>
    </location>
</feature>
<feature type="region of interest" description="Disordered" evidence="1">
    <location>
        <begin position="818"/>
        <end position="868"/>
    </location>
</feature>
<comment type="caution">
    <text evidence="3">The sequence shown here is derived from an EMBL/GenBank/DDBJ whole genome shotgun (WGS) entry which is preliminary data.</text>
</comment>
<feature type="compositionally biased region" description="Basic and acidic residues" evidence="1">
    <location>
        <begin position="818"/>
        <end position="837"/>
    </location>
</feature>
<feature type="compositionally biased region" description="Low complexity" evidence="1">
    <location>
        <begin position="48"/>
        <end position="65"/>
    </location>
</feature>
<dbReference type="EMBL" id="AMBO01000331">
    <property type="protein sequence ID" value="EKD00940.1"/>
    <property type="molecule type" value="Genomic_DNA"/>
</dbReference>
<proteinExistence type="predicted"/>
<accession>K1VA90</accession>
<reference evidence="3 4" key="1">
    <citation type="journal article" date="2012" name="Eukaryot. Cell">
        <title>Genome sequence of the Trichosporon asahii environmental strain CBS 8904.</title>
        <authorList>
            <person name="Yang R.Y."/>
            <person name="Li H.T."/>
            <person name="Zhu H."/>
            <person name="Zhou G.P."/>
            <person name="Wang M."/>
            <person name="Wang L."/>
        </authorList>
    </citation>
    <scope>NUCLEOTIDE SEQUENCE [LARGE SCALE GENOMIC DNA]</scope>
    <source>
        <strain evidence="3 4">CBS 8904</strain>
    </source>
</reference>
<keyword evidence="2" id="KW-0472">Membrane</keyword>
<feature type="compositionally biased region" description="Polar residues" evidence="1">
    <location>
        <begin position="35"/>
        <end position="47"/>
    </location>
</feature>